<proteinExistence type="predicted"/>
<comment type="caution">
    <text evidence="4">The sequence shown here is derived from an EMBL/GenBank/DDBJ whole genome shotgun (WGS) entry which is preliminary data.</text>
</comment>
<sequence>MKHFPFAPALGALALAAAQPAFAQDVPDEQPGEASEFASDGQSDKEMMEPDFEKEMGTAVMGMMGAMVAQMFQPAPLEPAAEARLPDAQVVAGQLVPEGVLGAMMGRLIDSITGPVFTMMGGIGGMSSEELAGYTGIAKDDVDTLSEEQREELTEIFDPVYETRTTAEIEAITGVLNQAFVALEPGMREGLARAYAGHFSDAELAELEAFFATPTGAKFAAQSLPSYSDAQVIAGMMQSAPALMMQMPQLIEQVEGADLGLPEPRRYDDLTPSEQRRAAELLGVDQATLRARMAEAELATAEGAEAESEEGVDAAEADDSFEDAMEDVGTE</sequence>
<feature type="domain" description="DUF2059" evidence="3">
    <location>
        <begin position="187"/>
        <end position="239"/>
    </location>
</feature>
<dbReference type="Proteomes" id="UP000759298">
    <property type="component" value="Unassembled WGS sequence"/>
</dbReference>
<feature type="region of interest" description="Disordered" evidence="1">
    <location>
        <begin position="25"/>
        <end position="46"/>
    </location>
</feature>
<evidence type="ECO:0000313" key="5">
    <source>
        <dbReference type="Proteomes" id="UP000759298"/>
    </source>
</evidence>
<organism evidence="4 5">
    <name type="scientific">Alteriqipengyuania abyssalis</name>
    <dbReference type="NCBI Taxonomy" id="2860200"/>
    <lineage>
        <taxon>Bacteria</taxon>
        <taxon>Pseudomonadati</taxon>
        <taxon>Pseudomonadota</taxon>
        <taxon>Alphaproteobacteria</taxon>
        <taxon>Sphingomonadales</taxon>
        <taxon>Erythrobacteraceae</taxon>
        <taxon>Alteriqipengyuania</taxon>
    </lineage>
</organism>
<keyword evidence="5" id="KW-1185">Reference proteome</keyword>
<dbReference type="RefSeq" id="WP_222824397.1">
    <property type="nucleotide sequence ID" value="NZ_JAHWXP010000002.1"/>
</dbReference>
<dbReference type="InterPro" id="IPR018637">
    <property type="entry name" value="DUF2059"/>
</dbReference>
<evidence type="ECO:0000313" key="4">
    <source>
        <dbReference type="EMBL" id="MBY8336760.1"/>
    </source>
</evidence>
<accession>A0ABS7PEZ3</accession>
<dbReference type="EMBL" id="JAHWXP010000002">
    <property type="protein sequence ID" value="MBY8336760.1"/>
    <property type="molecule type" value="Genomic_DNA"/>
</dbReference>
<reference evidence="4 5" key="1">
    <citation type="submission" date="2021-07" db="EMBL/GenBank/DDBJ databases">
        <title>Alteriqipengyuania abyssalis NZ-12B nov, sp.nov isolated from deep sea sponge in pacific ocean.</title>
        <authorList>
            <person name="Tareen S."/>
            <person name="Wink J."/>
        </authorList>
    </citation>
    <scope>NUCLEOTIDE SEQUENCE [LARGE SCALE GENOMIC DNA]</scope>
    <source>
        <strain evidence="4 5">NZ-12B</strain>
    </source>
</reference>
<feature type="region of interest" description="Disordered" evidence="1">
    <location>
        <begin position="296"/>
        <end position="331"/>
    </location>
</feature>
<evidence type="ECO:0000256" key="1">
    <source>
        <dbReference type="SAM" id="MobiDB-lite"/>
    </source>
</evidence>
<evidence type="ECO:0000256" key="2">
    <source>
        <dbReference type="SAM" id="SignalP"/>
    </source>
</evidence>
<gene>
    <name evidence="4" type="ORF">KYN89_06840</name>
</gene>
<feature type="compositionally biased region" description="Acidic residues" evidence="1">
    <location>
        <begin position="304"/>
        <end position="331"/>
    </location>
</feature>
<keyword evidence="2" id="KW-0732">Signal</keyword>
<evidence type="ECO:0000259" key="3">
    <source>
        <dbReference type="Pfam" id="PF09832"/>
    </source>
</evidence>
<feature type="signal peptide" evidence="2">
    <location>
        <begin position="1"/>
        <end position="23"/>
    </location>
</feature>
<dbReference type="Pfam" id="PF09832">
    <property type="entry name" value="DUF2059"/>
    <property type="match status" value="1"/>
</dbReference>
<feature type="chain" id="PRO_5047409459" evidence="2">
    <location>
        <begin position="24"/>
        <end position="331"/>
    </location>
</feature>
<protein>
    <submittedName>
        <fullName evidence="4">DUF2059 domain-containing protein</fullName>
    </submittedName>
</protein>
<name>A0ABS7PEZ3_9SPHN</name>